<feature type="compositionally biased region" description="Low complexity" evidence="1">
    <location>
        <begin position="10"/>
        <end position="23"/>
    </location>
</feature>
<gene>
    <name evidence="2" type="ORF">B296_00028222</name>
</gene>
<dbReference type="EMBL" id="AMZH03005665">
    <property type="protein sequence ID" value="RRT65844.1"/>
    <property type="molecule type" value="Genomic_DNA"/>
</dbReference>
<feature type="region of interest" description="Disordered" evidence="1">
    <location>
        <begin position="1"/>
        <end position="31"/>
    </location>
</feature>
<comment type="caution">
    <text evidence="2">The sequence shown here is derived from an EMBL/GenBank/DDBJ whole genome shotgun (WGS) entry which is preliminary data.</text>
</comment>
<dbReference type="Proteomes" id="UP000287651">
    <property type="component" value="Unassembled WGS sequence"/>
</dbReference>
<evidence type="ECO:0000313" key="3">
    <source>
        <dbReference type="Proteomes" id="UP000287651"/>
    </source>
</evidence>
<evidence type="ECO:0000313" key="2">
    <source>
        <dbReference type="EMBL" id="RRT65844.1"/>
    </source>
</evidence>
<protein>
    <submittedName>
        <fullName evidence="2">Uncharacterized protein</fullName>
    </submittedName>
</protein>
<name>A0A426ZPJ5_ENSVE</name>
<evidence type="ECO:0000256" key="1">
    <source>
        <dbReference type="SAM" id="MobiDB-lite"/>
    </source>
</evidence>
<sequence length="105" mass="11070">MRVKGTQGRSSSSKSSWGSAQLSWPPPSVEGGQVSCGALYPSPRTGVLATWALLLASKMLGESGASLVDTFRLCDYGASTAGSGSCALARPRSSRYRVEAWPDEW</sequence>
<organism evidence="2 3">
    <name type="scientific">Ensete ventricosum</name>
    <name type="common">Abyssinian banana</name>
    <name type="synonym">Musa ensete</name>
    <dbReference type="NCBI Taxonomy" id="4639"/>
    <lineage>
        <taxon>Eukaryota</taxon>
        <taxon>Viridiplantae</taxon>
        <taxon>Streptophyta</taxon>
        <taxon>Embryophyta</taxon>
        <taxon>Tracheophyta</taxon>
        <taxon>Spermatophyta</taxon>
        <taxon>Magnoliopsida</taxon>
        <taxon>Liliopsida</taxon>
        <taxon>Zingiberales</taxon>
        <taxon>Musaceae</taxon>
        <taxon>Ensete</taxon>
    </lineage>
</organism>
<reference evidence="2 3" key="1">
    <citation type="journal article" date="2014" name="Agronomy (Basel)">
        <title>A Draft Genome Sequence for Ensete ventricosum, the Drought-Tolerant Tree Against Hunger.</title>
        <authorList>
            <person name="Harrison J."/>
            <person name="Moore K.A."/>
            <person name="Paszkiewicz K."/>
            <person name="Jones T."/>
            <person name="Grant M."/>
            <person name="Ambacheew D."/>
            <person name="Muzemil S."/>
            <person name="Studholme D.J."/>
        </authorList>
    </citation>
    <scope>NUCLEOTIDE SEQUENCE [LARGE SCALE GENOMIC DNA]</scope>
</reference>
<proteinExistence type="predicted"/>
<accession>A0A426ZPJ5</accession>
<dbReference type="AlphaFoldDB" id="A0A426ZPJ5"/>